<keyword evidence="4" id="KW-1185">Reference proteome</keyword>
<evidence type="ECO:0000259" key="2">
    <source>
        <dbReference type="Pfam" id="PF25534"/>
    </source>
</evidence>
<dbReference type="EMBL" id="JAVRRT010000024">
    <property type="protein sequence ID" value="KAK5163570.1"/>
    <property type="molecule type" value="Genomic_DNA"/>
</dbReference>
<name>A0AAV9NV07_9PEZI</name>
<dbReference type="AlphaFoldDB" id="A0AAV9NV07"/>
<dbReference type="Proteomes" id="UP001337655">
    <property type="component" value="Unassembled WGS sequence"/>
</dbReference>
<gene>
    <name evidence="3" type="ORF">LTR77_010519</name>
</gene>
<evidence type="ECO:0000256" key="1">
    <source>
        <dbReference type="SAM" id="MobiDB-lite"/>
    </source>
</evidence>
<accession>A0AAV9NV07</accession>
<sequence length="434" mass="47102">MLDQSSGIVAHVVRHCGKLVYQEYADVNIVTQLTGGGNFRYLEAVTDERFSIVVIVPPGPALRKGEWAQICVELEGGRRIIKKTLKTLEPETTAHVFDGMRVFDGLYWRNHRMVFGEIQSGAPTLDDDRLSEEKKSRGTISITVKTGYPKWEEEAVAPALYALFASSEVLEHKSHGLKSATHINPHCGGPRQGVVLVPYTGDDAVVELASFKFCYVSRAILIGRGITPNEQAPAVTVDASDTPSGQPTEQAVRRDSLEPTQRSALPLKRSATTTDLSEDESGPSRKQSKAGAAPSTPRQPGSNPRRFAVTFERDPKPTQPASNPKRFNVCFERDSKTTPAAPDPILSEGRSGPHSGAEISRTAVVLSGSSEETGAGTPVTKQAATDSARADVGATDKTATPAAAQKEKEKKRLMLMLEENKIMQRLMELEEDIA</sequence>
<dbReference type="GeneID" id="89931845"/>
<proteinExistence type="predicted"/>
<dbReference type="RefSeq" id="XP_064654012.1">
    <property type="nucleotide sequence ID" value="XM_064807737.1"/>
</dbReference>
<feature type="domain" description="DUF7918" evidence="2">
    <location>
        <begin position="32"/>
        <end position="228"/>
    </location>
</feature>
<evidence type="ECO:0000313" key="3">
    <source>
        <dbReference type="EMBL" id="KAK5163570.1"/>
    </source>
</evidence>
<reference evidence="3 4" key="1">
    <citation type="submission" date="2023-08" db="EMBL/GenBank/DDBJ databases">
        <title>Black Yeasts Isolated from many extreme environments.</title>
        <authorList>
            <person name="Coleine C."/>
            <person name="Stajich J.E."/>
            <person name="Selbmann L."/>
        </authorList>
    </citation>
    <scope>NUCLEOTIDE SEQUENCE [LARGE SCALE GENOMIC DNA]</scope>
    <source>
        <strain evidence="3 4">CCFEE 5935</strain>
    </source>
</reference>
<dbReference type="Pfam" id="PF25534">
    <property type="entry name" value="DUF7918"/>
    <property type="match status" value="1"/>
</dbReference>
<evidence type="ECO:0000313" key="4">
    <source>
        <dbReference type="Proteomes" id="UP001337655"/>
    </source>
</evidence>
<dbReference type="InterPro" id="IPR057678">
    <property type="entry name" value="DUF7918"/>
</dbReference>
<feature type="region of interest" description="Disordered" evidence="1">
    <location>
        <begin position="234"/>
        <end position="408"/>
    </location>
</feature>
<protein>
    <recommendedName>
        <fullName evidence="2">DUF7918 domain-containing protein</fullName>
    </recommendedName>
</protein>
<organism evidence="3 4">
    <name type="scientific">Saxophila tyrrhenica</name>
    <dbReference type="NCBI Taxonomy" id="1690608"/>
    <lineage>
        <taxon>Eukaryota</taxon>
        <taxon>Fungi</taxon>
        <taxon>Dikarya</taxon>
        <taxon>Ascomycota</taxon>
        <taxon>Pezizomycotina</taxon>
        <taxon>Dothideomycetes</taxon>
        <taxon>Dothideomycetidae</taxon>
        <taxon>Mycosphaerellales</taxon>
        <taxon>Extremaceae</taxon>
        <taxon>Saxophila</taxon>
    </lineage>
</organism>
<feature type="compositionally biased region" description="Polar residues" evidence="1">
    <location>
        <begin position="239"/>
        <end position="249"/>
    </location>
</feature>
<comment type="caution">
    <text evidence="3">The sequence shown here is derived from an EMBL/GenBank/DDBJ whole genome shotgun (WGS) entry which is preliminary data.</text>
</comment>